<reference evidence="2" key="1">
    <citation type="journal article" date="2022" name="Mol. Ecol. Resour.">
        <title>The genomes of chicory, endive, great burdock and yacon provide insights into Asteraceae palaeo-polyploidization history and plant inulin production.</title>
        <authorList>
            <person name="Fan W."/>
            <person name="Wang S."/>
            <person name="Wang H."/>
            <person name="Wang A."/>
            <person name="Jiang F."/>
            <person name="Liu H."/>
            <person name="Zhao H."/>
            <person name="Xu D."/>
            <person name="Zhang Y."/>
        </authorList>
    </citation>
    <scope>NUCLEOTIDE SEQUENCE [LARGE SCALE GENOMIC DNA]</scope>
    <source>
        <strain evidence="2">cv. Yunnan</strain>
    </source>
</reference>
<organism evidence="1 2">
    <name type="scientific">Smallanthus sonchifolius</name>
    <dbReference type="NCBI Taxonomy" id="185202"/>
    <lineage>
        <taxon>Eukaryota</taxon>
        <taxon>Viridiplantae</taxon>
        <taxon>Streptophyta</taxon>
        <taxon>Embryophyta</taxon>
        <taxon>Tracheophyta</taxon>
        <taxon>Spermatophyta</taxon>
        <taxon>Magnoliopsida</taxon>
        <taxon>eudicotyledons</taxon>
        <taxon>Gunneridae</taxon>
        <taxon>Pentapetalae</taxon>
        <taxon>asterids</taxon>
        <taxon>campanulids</taxon>
        <taxon>Asterales</taxon>
        <taxon>Asteraceae</taxon>
        <taxon>Asteroideae</taxon>
        <taxon>Heliantheae alliance</taxon>
        <taxon>Millerieae</taxon>
        <taxon>Smallanthus</taxon>
    </lineage>
</organism>
<gene>
    <name evidence="1" type="ORF">L1987_63272</name>
</gene>
<accession>A0ACB9CCW2</accession>
<sequence>MYFCENNANYTVNSTYERNLDTTLSALPTTTNGFGFYNLSTGLGNDRVNSAALCRGDINPVLCRSCLNESIVTLRQRCPNQKQAVIYYDYCLLKYSNETVLGITGFKFSVYLANPENTTDVDRFYGALRPLLSRLRGDAAAGGSLQKFASGNTSVMGLPMIHALVQCTPDLLEQQCSECLMDAMGYITQLLDRKVGGRILLQMCNFRYESYGFFNLSTLNNQEASLHNQVGLMPEKALAVRRGRRVADAGEGVEHDRHSFVIFVKRSQLMREKKGREKRAGNEGKYLGK</sequence>
<proteinExistence type="predicted"/>
<name>A0ACB9CCW2_9ASTR</name>
<evidence type="ECO:0000313" key="1">
    <source>
        <dbReference type="EMBL" id="KAI3732075.1"/>
    </source>
</evidence>
<comment type="caution">
    <text evidence="1">The sequence shown here is derived from an EMBL/GenBank/DDBJ whole genome shotgun (WGS) entry which is preliminary data.</text>
</comment>
<keyword evidence="2" id="KW-1185">Reference proteome</keyword>
<protein>
    <submittedName>
        <fullName evidence="1">Uncharacterized protein</fullName>
    </submittedName>
</protein>
<reference evidence="1 2" key="2">
    <citation type="journal article" date="2022" name="Mol. Ecol. Resour.">
        <title>The genomes of chicory, endive, great burdock and yacon provide insights into Asteraceae paleo-polyploidization history and plant inulin production.</title>
        <authorList>
            <person name="Fan W."/>
            <person name="Wang S."/>
            <person name="Wang H."/>
            <person name="Wang A."/>
            <person name="Jiang F."/>
            <person name="Liu H."/>
            <person name="Zhao H."/>
            <person name="Xu D."/>
            <person name="Zhang Y."/>
        </authorList>
    </citation>
    <scope>NUCLEOTIDE SEQUENCE [LARGE SCALE GENOMIC DNA]</scope>
    <source>
        <strain evidence="2">cv. Yunnan</strain>
        <tissue evidence="1">Leaves</tissue>
    </source>
</reference>
<dbReference type="EMBL" id="CM042038">
    <property type="protein sequence ID" value="KAI3732075.1"/>
    <property type="molecule type" value="Genomic_DNA"/>
</dbReference>
<dbReference type="Proteomes" id="UP001056120">
    <property type="component" value="Linkage Group LG21"/>
</dbReference>
<evidence type="ECO:0000313" key="2">
    <source>
        <dbReference type="Proteomes" id="UP001056120"/>
    </source>
</evidence>